<accession>A0AAW9SE68</accession>
<evidence type="ECO:0000313" key="1">
    <source>
        <dbReference type="EMBL" id="MEN7551229.1"/>
    </source>
</evidence>
<dbReference type="AlphaFoldDB" id="A0AAW9SE68"/>
<keyword evidence="2" id="KW-1185">Reference proteome</keyword>
<protein>
    <recommendedName>
        <fullName evidence="3">Lipid/polyisoprenoid-binding YceI-like domain-containing protein</fullName>
    </recommendedName>
</protein>
<reference evidence="1 2" key="1">
    <citation type="submission" date="2024-04" db="EMBL/GenBank/DDBJ databases">
        <title>Novel genus in family Flammeovirgaceae.</title>
        <authorList>
            <person name="Nguyen T.H."/>
            <person name="Vuong T.Q."/>
            <person name="Le H."/>
            <person name="Kim S.-G."/>
        </authorList>
    </citation>
    <scope>NUCLEOTIDE SEQUENCE [LARGE SCALE GENOMIC DNA]</scope>
    <source>
        <strain evidence="1 2">JCM 23209</strain>
    </source>
</reference>
<dbReference type="PROSITE" id="PS51257">
    <property type="entry name" value="PROKAR_LIPOPROTEIN"/>
    <property type="match status" value="1"/>
</dbReference>
<evidence type="ECO:0008006" key="3">
    <source>
        <dbReference type="Google" id="ProtNLM"/>
    </source>
</evidence>
<gene>
    <name evidence="1" type="ORF">AAG747_25145</name>
</gene>
<proteinExistence type="predicted"/>
<dbReference type="EMBL" id="JBDKWZ010000020">
    <property type="protein sequence ID" value="MEN7551229.1"/>
    <property type="molecule type" value="Genomic_DNA"/>
</dbReference>
<dbReference type="Proteomes" id="UP001403385">
    <property type="component" value="Unassembled WGS sequence"/>
</dbReference>
<comment type="caution">
    <text evidence="1">The sequence shown here is derived from an EMBL/GenBank/DDBJ whole genome shotgun (WGS) entry which is preliminary data.</text>
</comment>
<evidence type="ECO:0000313" key="2">
    <source>
        <dbReference type="Proteomes" id="UP001403385"/>
    </source>
</evidence>
<sequence>MIRLQQLWIVGLFLLLFSCKELDKLTQFNMPYEASVTIDSSIGIDVPGNFYSPEIETNSESTFAVNDTRKDLVEEILLTQMSLELKSPEDGDFSFLNEISIYMSAEDLDEIKIAWKENIPAEPGKKIEMEVSNQDLKAYIKKDKFTLRVNSVTDEFITQDHEIDIDANFFVDAKVLGL</sequence>
<name>A0AAW9SE68_9BACT</name>
<dbReference type="RefSeq" id="WP_346824009.1">
    <property type="nucleotide sequence ID" value="NZ_JBDKWZ010000020.1"/>
</dbReference>
<organism evidence="1 2">
    <name type="scientific">Rapidithrix thailandica</name>
    <dbReference type="NCBI Taxonomy" id="413964"/>
    <lineage>
        <taxon>Bacteria</taxon>
        <taxon>Pseudomonadati</taxon>
        <taxon>Bacteroidota</taxon>
        <taxon>Cytophagia</taxon>
        <taxon>Cytophagales</taxon>
        <taxon>Flammeovirgaceae</taxon>
        <taxon>Rapidithrix</taxon>
    </lineage>
</organism>